<dbReference type="Pfam" id="PF06441">
    <property type="entry name" value="EHN"/>
    <property type="match status" value="1"/>
</dbReference>
<dbReference type="Gene3D" id="3.40.50.1820">
    <property type="entry name" value="alpha/beta hydrolase"/>
    <property type="match status" value="1"/>
</dbReference>
<dbReference type="PANTHER" id="PTHR21661">
    <property type="entry name" value="EPOXIDE HYDROLASE 1-RELATED"/>
    <property type="match status" value="1"/>
</dbReference>
<dbReference type="GO" id="GO:0004301">
    <property type="term" value="F:epoxide hydrolase activity"/>
    <property type="evidence" value="ECO:0007669"/>
    <property type="project" value="TreeGrafter"/>
</dbReference>
<dbReference type="GO" id="GO:0072330">
    <property type="term" value="P:monocarboxylic acid biosynthetic process"/>
    <property type="evidence" value="ECO:0007669"/>
    <property type="project" value="UniProtKB-ARBA"/>
</dbReference>
<dbReference type="InterPro" id="IPR010497">
    <property type="entry name" value="Epoxide_hydro_N"/>
</dbReference>
<dbReference type="InterPro" id="IPR029058">
    <property type="entry name" value="AB_hydrolase_fold"/>
</dbReference>
<comment type="similarity">
    <text evidence="1">Belongs to the peptidase S33 family.</text>
</comment>
<evidence type="ECO:0000313" key="5">
    <source>
        <dbReference type="EMBL" id="CAG8288609.1"/>
    </source>
</evidence>
<evidence type="ECO:0000259" key="4">
    <source>
        <dbReference type="Pfam" id="PF06441"/>
    </source>
</evidence>
<evidence type="ECO:0000256" key="3">
    <source>
        <dbReference type="ARBA" id="ARBA00022801"/>
    </source>
</evidence>
<proteinExistence type="inferred from homology"/>
<dbReference type="PANTHER" id="PTHR21661:SF35">
    <property type="entry name" value="EPOXIDE HYDROLASE"/>
    <property type="match status" value="1"/>
</dbReference>
<evidence type="ECO:0000256" key="2">
    <source>
        <dbReference type="ARBA" id="ARBA00022797"/>
    </source>
</evidence>
<feature type="domain" description="Epoxide hydrolase N-terminal" evidence="4">
    <location>
        <begin position="15"/>
        <end position="83"/>
    </location>
</feature>
<dbReference type="PIRSF" id="PIRSF001112">
    <property type="entry name" value="Epoxide_hydrolase"/>
    <property type="match status" value="1"/>
</dbReference>
<dbReference type="SUPFAM" id="SSF53474">
    <property type="entry name" value="alpha/beta-Hydrolases"/>
    <property type="match status" value="1"/>
</dbReference>
<dbReference type="GO" id="GO:0017000">
    <property type="term" value="P:antibiotic biosynthetic process"/>
    <property type="evidence" value="ECO:0007669"/>
    <property type="project" value="UniProtKB-ARBA"/>
</dbReference>
<dbReference type="InterPro" id="IPR016292">
    <property type="entry name" value="Epoxide_hydrolase"/>
</dbReference>
<name>A0A9W4II88_9EURO</name>
<protein>
    <recommendedName>
        <fullName evidence="4">Epoxide hydrolase N-terminal domain-containing protein</fullName>
    </recommendedName>
</protein>
<dbReference type="Proteomes" id="UP001152592">
    <property type="component" value="Unassembled WGS sequence"/>
</dbReference>
<gene>
    <name evidence="5" type="ORF">PSALAMII_LOCUS1557</name>
</gene>
<keyword evidence="3" id="KW-0378">Hydrolase</keyword>
<dbReference type="OrthoDB" id="4505696at2759"/>
<dbReference type="InterPro" id="IPR000639">
    <property type="entry name" value="Epox_hydrolase-like"/>
</dbReference>
<reference evidence="5" key="1">
    <citation type="submission" date="2021-07" db="EMBL/GenBank/DDBJ databases">
        <authorList>
            <person name="Branca A.L. A."/>
        </authorList>
    </citation>
    <scope>NUCLEOTIDE SEQUENCE</scope>
</reference>
<organism evidence="5 6">
    <name type="scientific">Penicillium salamii</name>
    <dbReference type="NCBI Taxonomy" id="1612424"/>
    <lineage>
        <taxon>Eukaryota</taxon>
        <taxon>Fungi</taxon>
        <taxon>Dikarya</taxon>
        <taxon>Ascomycota</taxon>
        <taxon>Pezizomycotina</taxon>
        <taxon>Eurotiomycetes</taxon>
        <taxon>Eurotiomycetidae</taxon>
        <taxon>Eurotiales</taxon>
        <taxon>Aspergillaceae</taxon>
        <taxon>Penicillium</taxon>
    </lineage>
</organism>
<comment type="caution">
    <text evidence="5">The sequence shown here is derived from an EMBL/GenBank/DDBJ whole genome shotgun (WGS) entry which is preliminary data.</text>
</comment>
<evidence type="ECO:0000256" key="1">
    <source>
        <dbReference type="ARBA" id="ARBA00010088"/>
    </source>
</evidence>
<evidence type="ECO:0000313" key="6">
    <source>
        <dbReference type="Proteomes" id="UP001152592"/>
    </source>
</evidence>
<dbReference type="EMBL" id="CAJVPD010000066">
    <property type="protein sequence ID" value="CAG8288609.1"/>
    <property type="molecule type" value="Genomic_DNA"/>
</dbReference>
<accession>A0A9W4II88</accession>
<dbReference type="GO" id="GO:0097176">
    <property type="term" value="P:epoxide metabolic process"/>
    <property type="evidence" value="ECO:0007669"/>
    <property type="project" value="TreeGrafter"/>
</dbReference>
<dbReference type="AlphaFoldDB" id="A0A9W4II88"/>
<keyword evidence="2" id="KW-0058">Aromatic hydrocarbons catabolism</keyword>
<dbReference type="PRINTS" id="PR00412">
    <property type="entry name" value="EPOXHYDRLASE"/>
</dbReference>
<sequence>MGEVEWNDLEVGHLAFKEVVEFWRDKYDWRSYEAYLNTFNHFKTDITLNGFDDLDIHFLHHKSTQPDAIPLIFIHGWPGSFLESLKLIPLLTEPTDGRQAFHIVAPSIPGYGFSGYSKKSGFGLEQHAECCVNLMKKLGYRKFVCQLIMTKGGDWGSSIARYMALNNPEEVQAIHINMFLALPPDAIKASDNSFQYNHGRYSDEEEKNLERTKWFATMERGYQRIQETKPVTLGYALHDSPIGMLAWFIGKLKAWTDNYPWTPEEIIHWVFIHYQGSPSAAMQINKEAEAVLNENSSSMLGRYISQPVGGSLFPNELWLYPREWVSQTCNIQFWRQHNVGGHFIAWEQPELLAADVADFYGNAGPVLQAFR</sequence>